<sequence>MHDGAQHAPWFQSVELGNDADGQNLAATIFLLLRSRPFTPKKKSEAARLNLEKRQRSPLWTDCYPEGVNSRQSGHKRDRRINLDAQ</sequence>
<reference evidence="3" key="2">
    <citation type="submission" date="2015-03" db="EMBL/GenBank/DDBJ databases">
        <title>Genome sequence of Paenibacillus beijingensis strain DSM 24997T.</title>
        <authorList>
            <person name="Kwak Y."/>
            <person name="Shin J.-H."/>
        </authorList>
    </citation>
    <scope>NUCLEOTIDE SEQUENCE [LARGE SCALE GENOMIC DNA]</scope>
    <source>
        <strain evidence="3">DSM 24997</strain>
    </source>
</reference>
<name>A0A0D5NGF8_9BACL</name>
<organism evidence="2 3">
    <name type="scientific">Paenibacillus beijingensis</name>
    <dbReference type="NCBI Taxonomy" id="1126833"/>
    <lineage>
        <taxon>Bacteria</taxon>
        <taxon>Bacillati</taxon>
        <taxon>Bacillota</taxon>
        <taxon>Bacilli</taxon>
        <taxon>Bacillales</taxon>
        <taxon>Paenibacillaceae</taxon>
        <taxon>Paenibacillus</taxon>
    </lineage>
</organism>
<dbReference type="EMBL" id="CP011058">
    <property type="protein sequence ID" value="AJY74346.1"/>
    <property type="molecule type" value="Genomic_DNA"/>
</dbReference>
<evidence type="ECO:0000256" key="1">
    <source>
        <dbReference type="SAM" id="MobiDB-lite"/>
    </source>
</evidence>
<protein>
    <submittedName>
        <fullName evidence="2">Uncharacterized protein</fullName>
    </submittedName>
</protein>
<feature type="region of interest" description="Disordered" evidence="1">
    <location>
        <begin position="62"/>
        <end position="86"/>
    </location>
</feature>
<keyword evidence="3" id="KW-1185">Reference proteome</keyword>
<dbReference type="PATRIC" id="fig|1126833.4.peg.1500"/>
<accession>A0A0D5NGF8</accession>
<dbReference type="HOGENOM" id="CLU_2494929_0_0_9"/>
<dbReference type="KEGG" id="pbj:VN24_06865"/>
<evidence type="ECO:0000313" key="2">
    <source>
        <dbReference type="EMBL" id="AJY74346.1"/>
    </source>
</evidence>
<gene>
    <name evidence="2" type="ORF">VN24_06865</name>
</gene>
<proteinExistence type="predicted"/>
<dbReference type="Proteomes" id="UP000032633">
    <property type="component" value="Chromosome"/>
</dbReference>
<reference evidence="2 3" key="1">
    <citation type="journal article" date="2015" name="J. Biotechnol.">
        <title>Complete genome sequence of Paenibacillus beijingensis 7188(T) (=DSM 24997(T)), a novel rhizobacterium from jujube garden soil.</title>
        <authorList>
            <person name="Kwak Y."/>
            <person name="Shin J.H."/>
        </authorList>
    </citation>
    <scope>NUCLEOTIDE SEQUENCE [LARGE SCALE GENOMIC DNA]</scope>
    <source>
        <strain evidence="2 3">DSM 24997</strain>
    </source>
</reference>
<evidence type="ECO:0000313" key="3">
    <source>
        <dbReference type="Proteomes" id="UP000032633"/>
    </source>
</evidence>
<dbReference type="AlphaFoldDB" id="A0A0D5NGF8"/>